<sequence length="294" mass="33142">MTNTSLDSDEARRHPKNPSQAHEDSPQLSHSGDDSARLNFCDKHVPDTKTTTKEVHDVGRPSLGDTVTVACTTYLYDTQEGCRGKKQSGFPGLIPPKATLTLHQATIFARSGTNVKIVSEGNLTVHSQSRRTLEERIARIVAKFTKCENPVRIEIVFQPNLAALGDSVLNAIASAFRRVSFWAWVRKALNFRASAADVFLCQLEAVTYQIYHLRTLRNFYSLTAILQALAVTKADRYSWYCLLNPRRQYEKCREASREGGIPFIAPEACISKAEWNQNPRVWYDKKPLTKHFAV</sequence>
<dbReference type="EMBL" id="GL636525">
    <property type="protein sequence ID" value="EFW13306.1"/>
    <property type="molecule type" value="Genomic_DNA"/>
</dbReference>
<organism evidence="3">
    <name type="scientific">Coccidioides posadasii (strain RMSCC 757 / Silveira)</name>
    <name type="common">Valley fever fungus</name>
    <dbReference type="NCBI Taxonomy" id="443226"/>
    <lineage>
        <taxon>Eukaryota</taxon>
        <taxon>Fungi</taxon>
        <taxon>Dikarya</taxon>
        <taxon>Ascomycota</taxon>
        <taxon>Pezizomycotina</taxon>
        <taxon>Eurotiomycetes</taxon>
        <taxon>Eurotiomycetidae</taxon>
        <taxon>Onygenales</taxon>
        <taxon>Onygenaceae</taxon>
        <taxon>Coccidioides</taxon>
    </lineage>
</organism>
<name>E9DJW8_COCPS</name>
<reference evidence="3" key="2">
    <citation type="submission" date="2010-03" db="EMBL/GenBank/DDBJ databases">
        <title>The genome sequence of Coccidioides posadasii strain Silveira.</title>
        <authorList>
            <consortium name="The Broad Institute Genome Sequencing Center for Infectious Disease"/>
            <person name="Neafsey D."/>
            <person name="Orbach M."/>
            <person name="Henn M.R."/>
            <person name="Cole G.T."/>
            <person name="Galgiani J."/>
            <person name="Gardner M.J."/>
            <person name="Kirkland T.N."/>
            <person name="Taylor J.W."/>
            <person name="Young S.K."/>
            <person name="Zeng Q."/>
            <person name="Koehrsen M."/>
            <person name="Alvarado L."/>
            <person name="Berlin A."/>
            <person name="Borenstein D."/>
            <person name="Chapman S.B."/>
            <person name="Chen Z."/>
            <person name="Engels R."/>
            <person name="Freedman E."/>
            <person name="Gellesch M."/>
            <person name="Goldberg J."/>
            <person name="Griggs A."/>
            <person name="Gujja S."/>
            <person name="Heilman E."/>
            <person name="Heiman D."/>
            <person name="Howarth C."/>
            <person name="Jen D."/>
            <person name="Larson L."/>
            <person name="Mehta T."/>
            <person name="Neiman D."/>
            <person name="Park D."/>
            <person name="Pearson M."/>
            <person name="Richards J."/>
            <person name="Roberts A."/>
            <person name="Saif S."/>
            <person name="Shea T."/>
            <person name="Shenoy N."/>
            <person name="Sisk P."/>
            <person name="Stolte C."/>
            <person name="Sykes S."/>
            <person name="Walk T."/>
            <person name="White J."/>
            <person name="Yandava C."/>
            <person name="Haas B."/>
            <person name="Nusbaum C."/>
            <person name="Birren B."/>
        </authorList>
    </citation>
    <scope>NUCLEOTIDE SEQUENCE [LARGE SCALE GENOMIC DNA]</scope>
    <source>
        <strain evidence="3">RMSCC 757 / Silveira</strain>
    </source>
</reference>
<protein>
    <submittedName>
        <fullName evidence="2">Uncharacterized protein</fullName>
    </submittedName>
</protein>
<dbReference type="VEuPathDB" id="FungiDB:CPSG_10117"/>
<evidence type="ECO:0000256" key="1">
    <source>
        <dbReference type="SAM" id="MobiDB-lite"/>
    </source>
</evidence>
<feature type="region of interest" description="Disordered" evidence="1">
    <location>
        <begin position="1"/>
        <end position="41"/>
    </location>
</feature>
<feature type="compositionally biased region" description="Basic and acidic residues" evidence="1">
    <location>
        <begin position="21"/>
        <end position="41"/>
    </location>
</feature>
<reference evidence="3" key="1">
    <citation type="journal article" date="2010" name="Genome Res.">
        <title>Population genomic sequencing of Coccidioides fungi reveals recent hybridization and transposon control.</title>
        <authorList>
            <person name="Neafsey D.E."/>
            <person name="Barker B.M."/>
            <person name="Sharpton T.J."/>
            <person name="Stajich J.E."/>
            <person name="Park D.J."/>
            <person name="Whiston E."/>
            <person name="Hung C.-Y."/>
            <person name="McMahan C."/>
            <person name="White J."/>
            <person name="Sykes S."/>
            <person name="Heiman D."/>
            <person name="Young S."/>
            <person name="Zeng Q."/>
            <person name="Abouelleil A."/>
            <person name="Aftuck L."/>
            <person name="Bessette D."/>
            <person name="Brown A."/>
            <person name="FitzGerald M."/>
            <person name="Lui A."/>
            <person name="Macdonald J.P."/>
            <person name="Priest M."/>
            <person name="Orbach M.J."/>
            <person name="Galgiani J.N."/>
            <person name="Kirkland T.N."/>
            <person name="Cole G.T."/>
            <person name="Birren B.W."/>
            <person name="Henn M.R."/>
            <person name="Taylor J.W."/>
            <person name="Rounsley S.D."/>
        </authorList>
    </citation>
    <scope>NUCLEOTIDE SEQUENCE [LARGE SCALE GENOMIC DNA]</scope>
    <source>
        <strain evidence="3">RMSCC 757 / Silveira</strain>
    </source>
</reference>
<proteinExistence type="predicted"/>
<keyword evidence="3" id="KW-1185">Reference proteome</keyword>
<evidence type="ECO:0000313" key="3">
    <source>
        <dbReference type="Proteomes" id="UP000002497"/>
    </source>
</evidence>
<dbReference type="AlphaFoldDB" id="E9DJW8"/>
<accession>E9DJW8</accession>
<dbReference type="VEuPathDB" id="FungiDB:D8B26_005408"/>
<evidence type="ECO:0000313" key="2">
    <source>
        <dbReference type="EMBL" id="EFW13306.1"/>
    </source>
</evidence>
<gene>
    <name evidence="2" type="ORF">CPSG_10117</name>
</gene>
<dbReference type="Proteomes" id="UP000002497">
    <property type="component" value="Unassembled WGS sequence"/>
</dbReference>
<dbReference type="HOGENOM" id="CLU_946674_0_0_1"/>